<dbReference type="Gene3D" id="3.40.190.10">
    <property type="entry name" value="Periplasmic binding protein-like II"/>
    <property type="match status" value="2"/>
</dbReference>
<dbReference type="EMBL" id="JAFKCV010000004">
    <property type="protein sequence ID" value="MBN7825383.1"/>
    <property type="molecule type" value="Genomic_DNA"/>
</dbReference>
<organism evidence="4 5">
    <name type="scientific">Bowmanella dokdonensis</name>
    <dbReference type="NCBI Taxonomy" id="751969"/>
    <lineage>
        <taxon>Bacteria</taxon>
        <taxon>Pseudomonadati</taxon>
        <taxon>Pseudomonadota</taxon>
        <taxon>Gammaproteobacteria</taxon>
        <taxon>Alteromonadales</taxon>
        <taxon>Alteromonadaceae</taxon>
        <taxon>Bowmanella</taxon>
    </lineage>
</organism>
<dbReference type="AlphaFoldDB" id="A0A939DMU1"/>
<protein>
    <submittedName>
        <fullName evidence="4">Transporter substrate-binding domain-containing protein</fullName>
    </submittedName>
</protein>
<sequence>MTAANAFEQEADVLVLPIHERDKPPLAYLQNGQHTGIYTELFRAVLEGAGIPFRFIPTPSKRNQRMFLQGKIPMACCVNPAWYMEPEEQLVQVFSDPLYVTRDLFVFPPGKAFDVDRTDAFKDKRVALVLGYGYLGEQAFVDRIDLLNEEAVLGFLALGRADVAIVNEHILDYWLSQHPGEVERGPVHDRATLHIQLHRNWIHLLESLNQAINDLIQDGARDRIVQSFLHEGAPDNE</sequence>
<name>A0A939DMU1_9ALTE</name>
<feature type="domain" description="Solute-binding protein family 3/N-terminal" evidence="3">
    <location>
        <begin position="15"/>
        <end position="232"/>
    </location>
</feature>
<evidence type="ECO:0000256" key="1">
    <source>
        <dbReference type="ARBA" id="ARBA00010333"/>
    </source>
</evidence>
<comment type="similarity">
    <text evidence="1">Belongs to the bacterial solute-binding protein 3 family.</text>
</comment>
<comment type="caution">
    <text evidence="4">The sequence shown here is derived from an EMBL/GenBank/DDBJ whole genome shotgun (WGS) entry which is preliminary data.</text>
</comment>
<dbReference type="Proteomes" id="UP000664654">
    <property type="component" value="Unassembled WGS sequence"/>
</dbReference>
<evidence type="ECO:0000256" key="2">
    <source>
        <dbReference type="ARBA" id="ARBA00022729"/>
    </source>
</evidence>
<keyword evidence="5" id="KW-1185">Reference proteome</keyword>
<accession>A0A939DMU1</accession>
<proteinExistence type="inferred from homology"/>
<dbReference type="SUPFAM" id="SSF53850">
    <property type="entry name" value="Periplasmic binding protein-like II"/>
    <property type="match status" value="1"/>
</dbReference>
<keyword evidence="2" id="KW-0732">Signal</keyword>
<evidence type="ECO:0000313" key="4">
    <source>
        <dbReference type="EMBL" id="MBN7825383.1"/>
    </source>
</evidence>
<dbReference type="InterPro" id="IPR001638">
    <property type="entry name" value="Solute-binding_3/MltF_N"/>
</dbReference>
<evidence type="ECO:0000313" key="5">
    <source>
        <dbReference type="Proteomes" id="UP000664654"/>
    </source>
</evidence>
<dbReference type="PANTHER" id="PTHR35936:SF35">
    <property type="entry name" value="L-CYSTINE-BINDING PROTEIN TCYJ"/>
    <property type="match status" value="1"/>
</dbReference>
<reference evidence="4" key="1">
    <citation type="submission" date="2021-03" db="EMBL/GenBank/DDBJ databases">
        <title>novel species isolated from a fishpond in China.</title>
        <authorList>
            <person name="Lu H."/>
            <person name="Cai Z."/>
        </authorList>
    </citation>
    <scope>NUCLEOTIDE SEQUENCE</scope>
    <source>
        <strain evidence="4">JCM 30855</strain>
    </source>
</reference>
<dbReference type="RefSeq" id="WP_206573492.1">
    <property type="nucleotide sequence ID" value="NZ_JAFKCV010000004.1"/>
</dbReference>
<gene>
    <name evidence="4" type="ORF">J0A66_09140</name>
</gene>
<dbReference type="PANTHER" id="PTHR35936">
    <property type="entry name" value="MEMBRANE-BOUND LYTIC MUREIN TRANSGLYCOSYLASE F"/>
    <property type="match status" value="1"/>
</dbReference>
<dbReference type="Pfam" id="PF00497">
    <property type="entry name" value="SBP_bac_3"/>
    <property type="match status" value="1"/>
</dbReference>
<dbReference type="SMART" id="SM00062">
    <property type="entry name" value="PBPb"/>
    <property type="match status" value="1"/>
</dbReference>
<evidence type="ECO:0000259" key="3">
    <source>
        <dbReference type="SMART" id="SM00062"/>
    </source>
</evidence>